<dbReference type="GO" id="GO:0006308">
    <property type="term" value="P:DNA catabolic process"/>
    <property type="evidence" value="ECO:0007669"/>
    <property type="project" value="UniProtKB-UniRule"/>
</dbReference>
<comment type="subcellular location">
    <subcellularLocation>
        <location evidence="5 6">Cytoplasm</location>
    </subcellularLocation>
</comment>
<evidence type="ECO:0000259" key="9">
    <source>
        <dbReference type="Pfam" id="PF13742"/>
    </source>
</evidence>
<feature type="domain" description="Exonuclease VII large subunit C-terminal" evidence="8">
    <location>
        <begin position="135"/>
        <end position="469"/>
    </location>
</feature>
<dbReference type="InterPro" id="IPR020579">
    <property type="entry name" value="Exonuc_VII_lsu_C"/>
</dbReference>
<evidence type="ECO:0000256" key="1">
    <source>
        <dbReference type="ARBA" id="ARBA00022490"/>
    </source>
</evidence>
<proteinExistence type="inferred from homology"/>
<evidence type="ECO:0000259" key="8">
    <source>
        <dbReference type="Pfam" id="PF02601"/>
    </source>
</evidence>
<dbReference type="PANTHER" id="PTHR30008">
    <property type="entry name" value="EXODEOXYRIBONUCLEASE 7 LARGE SUBUNIT"/>
    <property type="match status" value="1"/>
</dbReference>
<evidence type="ECO:0000313" key="10">
    <source>
        <dbReference type="EMBL" id="OLU41958.1"/>
    </source>
</evidence>
<feature type="coiled-coil region" evidence="7">
    <location>
        <begin position="384"/>
        <end position="414"/>
    </location>
</feature>
<dbReference type="InterPro" id="IPR003753">
    <property type="entry name" value="Exonuc_VII_L"/>
</dbReference>
<keyword evidence="4 5" id="KW-0269">Exonuclease</keyword>
<dbReference type="PANTHER" id="PTHR30008:SF0">
    <property type="entry name" value="EXODEOXYRIBONUCLEASE 7 LARGE SUBUNIT"/>
    <property type="match status" value="1"/>
</dbReference>
<dbReference type="AlphaFoldDB" id="A0A1U7NI61"/>
<evidence type="ECO:0000256" key="4">
    <source>
        <dbReference type="ARBA" id="ARBA00022839"/>
    </source>
</evidence>
<keyword evidence="7" id="KW-0175">Coiled coil</keyword>
<name>A0A1U7NI61_9FIRM</name>
<comment type="function">
    <text evidence="5">Bidirectionally degrades single-stranded DNA into large acid-insoluble oligonucleotides, which are then degraded further into small acid-soluble oligonucleotides.</text>
</comment>
<keyword evidence="1 5" id="KW-0963">Cytoplasm</keyword>
<dbReference type="GeneID" id="82202089"/>
<reference evidence="10 11" key="1">
    <citation type="submission" date="2016-11" db="EMBL/GenBank/DDBJ databases">
        <title>Description of two novel members of the family Erysipelotrichaceae: Ileibacterium lipovorans gen. nov., sp. nov. and Dubosiella newyorkensis, gen. nov., sp. nov.</title>
        <authorList>
            <person name="Cox L.M."/>
            <person name="Sohn J."/>
            <person name="Tyrrell K.L."/>
            <person name="Citron D.M."/>
            <person name="Lawson P.A."/>
            <person name="Patel N.B."/>
            <person name="Iizumi T."/>
            <person name="Perez-Perez G.I."/>
            <person name="Goldstein E.J."/>
            <person name="Blaser M.J."/>
        </authorList>
    </citation>
    <scope>NUCLEOTIDE SEQUENCE [LARGE SCALE GENOMIC DNA]</scope>
    <source>
        <strain evidence="10 11">NYU-BL-A3</strain>
    </source>
</reference>
<comment type="similarity">
    <text evidence="5 6">Belongs to the XseA family.</text>
</comment>
<keyword evidence="2 5" id="KW-0540">Nuclease</keyword>
<evidence type="ECO:0000256" key="7">
    <source>
        <dbReference type="SAM" id="Coils"/>
    </source>
</evidence>
<evidence type="ECO:0000256" key="3">
    <source>
        <dbReference type="ARBA" id="ARBA00022801"/>
    </source>
</evidence>
<evidence type="ECO:0000256" key="5">
    <source>
        <dbReference type="HAMAP-Rule" id="MF_00378"/>
    </source>
</evidence>
<evidence type="ECO:0000256" key="2">
    <source>
        <dbReference type="ARBA" id="ARBA00022722"/>
    </source>
</evidence>
<dbReference type="GO" id="GO:0008855">
    <property type="term" value="F:exodeoxyribonuclease VII activity"/>
    <property type="evidence" value="ECO:0007669"/>
    <property type="project" value="UniProtKB-UniRule"/>
</dbReference>
<evidence type="ECO:0000313" key="11">
    <source>
        <dbReference type="Proteomes" id="UP000186341"/>
    </source>
</evidence>
<dbReference type="Pfam" id="PF13742">
    <property type="entry name" value="tRNA_anti_2"/>
    <property type="match status" value="1"/>
</dbReference>
<keyword evidence="3 5" id="KW-0378">Hydrolase</keyword>
<dbReference type="EC" id="3.1.11.6" evidence="5"/>
<comment type="catalytic activity">
    <reaction evidence="5 6">
        <text>Exonucleolytic cleavage in either 5'- to 3'- or 3'- to 5'-direction to yield nucleoside 5'-phosphates.</text>
        <dbReference type="EC" id="3.1.11.6"/>
    </reaction>
</comment>
<dbReference type="HAMAP" id="MF_00378">
    <property type="entry name" value="Exonuc_7_L"/>
    <property type="match status" value="1"/>
</dbReference>
<comment type="caution">
    <text evidence="10">The sequence shown here is derived from an EMBL/GenBank/DDBJ whole genome shotgun (WGS) entry which is preliminary data.</text>
</comment>
<sequence length="482" mass="54521">MPIQMPNTPFQNGLKTIPVSHLVSKIKNFLENKVNMTGVLISGEISNLRPAANGHLYFNLKDESAAMSCIMWSSARRSLNFVPEDGMSVVVGGSINVYEKRGTMSLNCYTMQQTGIGLLYQQLEELKRKLDAQGYFNPAHKKPKPSEINRIGVVTGENTAALQDVLKTIRTRWPMLSVTLFPTLVQGEKAPADIVRQLQNADTYGFDAILLVRGGGSFEDLFCFNDENIVRTLYQMKTYTVSGIGHEIDTSLADLAADHRAVTPTAAAQWVTQDQREVMAWILQSRQRIINQTRRIFDGYTSRLMMIESYPYLSNPLSYVDGRKQKLAYLNAELEHCLSRTDQQAMLNITNQKNAMITAIKDRLVKENQNTVIARSLLEKSNPQKKISEEMIDIENIKKQLKQQIERCLQNEKRKLNLYNQLLEAGSPQKILEKGYAIIERDGKLLRNPMDAVVDDHLKICMNTGCIEAQVLGVKMKEDNNE</sequence>
<keyword evidence="11" id="KW-1185">Reference proteome</keyword>
<dbReference type="Pfam" id="PF02601">
    <property type="entry name" value="Exonuc_VII_L"/>
    <property type="match status" value="1"/>
</dbReference>
<dbReference type="NCBIfam" id="TIGR00237">
    <property type="entry name" value="xseA"/>
    <property type="match status" value="1"/>
</dbReference>
<gene>
    <name evidence="5" type="primary">xseA</name>
    <name evidence="10" type="ORF">BO222_02405</name>
</gene>
<dbReference type="RefSeq" id="WP_075818063.1">
    <property type="nucleotide sequence ID" value="NZ_CAPNHH010000020.1"/>
</dbReference>
<accession>A0A1U7NI61</accession>
<dbReference type="GO" id="GO:0009318">
    <property type="term" value="C:exodeoxyribonuclease VII complex"/>
    <property type="evidence" value="ECO:0007669"/>
    <property type="project" value="UniProtKB-UniRule"/>
</dbReference>
<feature type="domain" description="OB-fold nucleic acid binding" evidence="9">
    <location>
        <begin position="18"/>
        <end position="111"/>
    </location>
</feature>
<evidence type="ECO:0000256" key="6">
    <source>
        <dbReference type="RuleBase" id="RU004355"/>
    </source>
</evidence>
<dbReference type="OrthoDB" id="9802795at2"/>
<dbReference type="GO" id="GO:0005737">
    <property type="term" value="C:cytoplasm"/>
    <property type="evidence" value="ECO:0007669"/>
    <property type="project" value="UniProtKB-SubCell"/>
</dbReference>
<dbReference type="GO" id="GO:0003676">
    <property type="term" value="F:nucleic acid binding"/>
    <property type="evidence" value="ECO:0007669"/>
    <property type="project" value="InterPro"/>
</dbReference>
<dbReference type="Proteomes" id="UP000186341">
    <property type="component" value="Unassembled WGS sequence"/>
</dbReference>
<organism evidence="10 11">
    <name type="scientific">Ileibacterium valens</name>
    <dbReference type="NCBI Taxonomy" id="1862668"/>
    <lineage>
        <taxon>Bacteria</taxon>
        <taxon>Bacillati</taxon>
        <taxon>Bacillota</taxon>
        <taxon>Erysipelotrichia</taxon>
        <taxon>Erysipelotrichales</taxon>
        <taxon>Erysipelotrichaceae</taxon>
        <taxon>Ileibacterium</taxon>
    </lineage>
</organism>
<comment type="subunit">
    <text evidence="5">Heterooligomer composed of large and small subunits.</text>
</comment>
<dbReference type="InterPro" id="IPR025824">
    <property type="entry name" value="OB-fold_nuc-bd_dom"/>
</dbReference>
<dbReference type="CDD" id="cd04489">
    <property type="entry name" value="ExoVII_LU_OBF"/>
    <property type="match status" value="1"/>
</dbReference>
<dbReference type="EMBL" id="MPJW01000070">
    <property type="protein sequence ID" value="OLU41958.1"/>
    <property type="molecule type" value="Genomic_DNA"/>
</dbReference>
<protein>
    <recommendedName>
        <fullName evidence="5">Exodeoxyribonuclease 7 large subunit</fullName>
        <ecNumber evidence="5">3.1.11.6</ecNumber>
    </recommendedName>
    <alternativeName>
        <fullName evidence="5">Exodeoxyribonuclease VII large subunit</fullName>
        <shortName evidence="5">Exonuclease VII large subunit</shortName>
    </alternativeName>
</protein>